<dbReference type="Proteomes" id="UP001058074">
    <property type="component" value="Unassembled WGS sequence"/>
</dbReference>
<sequence>MIHINKTKIFLMRLFYVSFFLIWGWIFLNVIYKSREDFKLPLLVLVSILLLIFLVFTSKIIDNFKNKLGSRAKEYIFLPIMLIMFFIQLMVGYRLSVNPSWDFGVVYRQALELSNTSGPVKANIYFVQYPNNIGLLILLAYYFKLLSFWGITNTLYFAIVLNIFFIDAAIIFLFLICKEIWNTKKAFLVLILCFIFMPYYTEVPIFYTDTTSITFITAIIYLYVIANKSEKAKKKTICFVFIGVLTALGFRLKATVAIILVATIIHMIFRKDKFLNKVIYTLVIIIAFIISMFLSGFAINSKLIISDYEKNRVQFPYTHWVMMGLQDVGFYNENDVQFTMERGPYDKKKAANIEVIEKRVNDYGFLGMAKHLTKKAAYTWGDGTYFAPHSLKLKPLVDTRLHKFVLPKGEYYYVFSYYSQVYHLVILFLILIVLYKKIKVSTLEDTFLIDISVFGLLIFLLIWETISRYLFNFTPLLMIIAIQGLDYIKSIPSINKILILNRK</sequence>
<keyword evidence="2" id="KW-1185">Reference proteome</keyword>
<name>A0ACB5RBG4_9CLOT</name>
<proteinExistence type="predicted"/>
<gene>
    <name evidence="1" type="ORF">rsdtw13_18270</name>
</gene>
<organism evidence="1 2">
    <name type="scientific">Inconstantimicrobium mannanitabidum</name>
    <dbReference type="NCBI Taxonomy" id="1604901"/>
    <lineage>
        <taxon>Bacteria</taxon>
        <taxon>Bacillati</taxon>
        <taxon>Bacillota</taxon>
        <taxon>Clostridia</taxon>
        <taxon>Eubacteriales</taxon>
        <taxon>Clostridiaceae</taxon>
        <taxon>Inconstantimicrobium</taxon>
    </lineage>
</organism>
<evidence type="ECO:0000313" key="2">
    <source>
        <dbReference type="Proteomes" id="UP001058074"/>
    </source>
</evidence>
<comment type="caution">
    <text evidence="1">The sequence shown here is derived from an EMBL/GenBank/DDBJ whole genome shotgun (WGS) entry which is preliminary data.</text>
</comment>
<dbReference type="EMBL" id="BROD01000001">
    <property type="protein sequence ID" value="GKX66569.1"/>
    <property type="molecule type" value="Genomic_DNA"/>
</dbReference>
<accession>A0ACB5RBG4</accession>
<protein>
    <submittedName>
        <fullName evidence="1">Uncharacterized protein</fullName>
    </submittedName>
</protein>
<evidence type="ECO:0000313" key="1">
    <source>
        <dbReference type="EMBL" id="GKX66569.1"/>
    </source>
</evidence>
<reference evidence="1" key="1">
    <citation type="journal article" date="2025" name="Int. J. Syst. Evol. Microbiol.">
        <title>Inconstantimicrobium mannanitabidum sp. nov., a novel member of the family Clostridiaceae isolated from anoxic soil under the treatment of reductive soil disinfestation.</title>
        <authorList>
            <person name="Ueki A."/>
            <person name="Tonouchi A."/>
            <person name="Honma S."/>
            <person name="Kaku N."/>
            <person name="Ueki K."/>
        </authorList>
    </citation>
    <scope>NUCLEOTIDE SEQUENCE</scope>
    <source>
        <strain evidence="1">TW13</strain>
    </source>
</reference>